<dbReference type="Proteomes" id="UP000001357">
    <property type="component" value="Unassembled WGS sequence"/>
</dbReference>
<dbReference type="STRING" id="81824.A9UX67"/>
<feature type="region of interest" description="Disordered" evidence="2">
    <location>
        <begin position="557"/>
        <end position="584"/>
    </location>
</feature>
<keyword evidence="1" id="KW-0175">Coiled coil</keyword>
<dbReference type="AlphaFoldDB" id="A9UX67"/>
<reference evidence="3 4" key="1">
    <citation type="journal article" date="2008" name="Nature">
        <title>The genome of the choanoflagellate Monosiga brevicollis and the origin of metazoans.</title>
        <authorList>
            <consortium name="JGI Sequencing"/>
            <person name="King N."/>
            <person name="Westbrook M.J."/>
            <person name="Young S.L."/>
            <person name="Kuo A."/>
            <person name="Abedin M."/>
            <person name="Chapman J."/>
            <person name="Fairclough S."/>
            <person name="Hellsten U."/>
            <person name="Isogai Y."/>
            <person name="Letunic I."/>
            <person name="Marr M."/>
            <person name="Pincus D."/>
            <person name="Putnam N."/>
            <person name="Rokas A."/>
            <person name="Wright K.J."/>
            <person name="Zuzow R."/>
            <person name="Dirks W."/>
            <person name="Good M."/>
            <person name="Goodstein D."/>
            <person name="Lemons D."/>
            <person name="Li W."/>
            <person name="Lyons J.B."/>
            <person name="Morris A."/>
            <person name="Nichols S."/>
            <person name="Richter D.J."/>
            <person name="Salamov A."/>
            <person name="Bork P."/>
            <person name="Lim W.A."/>
            <person name="Manning G."/>
            <person name="Miller W.T."/>
            <person name="McGinnis W."/>
            <person name="Shapiro H."/>
            <person name="Tjian R."/>
            <person name="Grigoriev I.V."/>
            <person name="Rokhsar D."/>
        </authorList>
    </citation>
    <scope>NUCLEOTIDE SEQUENCE [LARGE SCALE GENOMIC DNA]</scope>
    <source>
        <strain evidence="4">MX1 / ATCC 50154</strain>
    </source>
</reference>
<dbReference type="KEGG" id="mbr:MONBRDRAFT_24691"/>
<organism evidence="3 4">
    <name type="scientific">Monosiga brevicollis</name>
    <name type="common">Choanoflagellate</name>
    <dbReference type="NCBI Taxonomy" id="81824"/>
    <lineage>
        <taxon>Eukaryota</taxon>
        <taxon>Choanoflagellata</taxon>
        <taxon>Craspedida</taxon>
        <taxon>Salpingoecidae</taxon>
        <taxon>Monosiga</taxon>
    </lineage>
</organism>
<feature type="compositionally biased region" description="Low complexity" evidence="2">
    <location>
        <begin position="869"/>
        <end position="881"/>
    </location>
</feature>
<dbReference type="EMBL" id="CH991548">
    <property type="protein sequence ID" value="EDQ90164.1"/>
    <property type="molecule type" value="Genomic_DNA"/>
</dbReference>
<feature type="compositionally biased region" description="Basic residues" evidence="2">
    <location>
        <begin position="884"/>
        <end position="896"/>
    </location>
</feature>
<feature type="compositionally biased region" description="Low complexity" evidence="2">
    <location>
        <begin position="926"/>
        <end position="952"/>
    </location>
</feature>
<feature type="compositionally biased region" description="Basic residues" evidence="2">
    <location>
        <begin position="1"/>
        <end position="18"/>
    </location>
</feature>
<feature type="compositionally biased region" description="Basic and acidic residues" evidence="2">
    <location>
        <begin position="911"/>
        <end position="925"/>
    </location>
</feature>
<accession>A9UX67</accession>
<evidence type="ECO:0000256" key="1">
    <source>
        <dbReference type="SAM" id="Coils"/>
    </source>
</evidence>
<dbReference type="GeneID" id="5890372"/>
<dbReference type="OMA" id="HITASHV"/>
<proteinExistence type="predicted"/>
<sequence length="1229" mass="132994">MGKKGRGKKTRKGSKPKGHTAAGVAEPTATHQHAPPNAWLPSLLNIDLEQQLPKLLDPVLLSAMHENPAKYLNSIPRQVEVVQVPVRDIHRLLLEAAGISHETYERALLDSAEAEDSLRDMVQAVAQQIQDGGADHSGPAVDPLAAATASASAAMGTSSASSVAPDAATAATAADVVEADASSTGVDKSTHITASHVLNLPSMDSLTLSEPLSELRKRSHTLDPPDDVLEQLDEPYAPETPQMPDLFNDADYLYLVLPRQTSMTYGTIEDQTDLIVNWLYRSPETTNEYRWRQICPGLKAIHKRILTLAPLIEAKEKVLSVRAEFTVMLHGKFRQLNAVSDPQRHQRRLEFVEVMCLWVVVDQYLEITDRRINVFNKDLESVSTLARRMQDSISEMSSQITQHEKDLESIDVMELKALQMQINLLQEGQRSKKAVPPLQGALYQQRKDNLAAKIKACRGKIRTLRDKYQRTLRILVRTRQKLSAQEDMKQRLLQLQAQCQVMMRENPEGAQLQQQLFEAHQQGRAQLERANVQAAAKEQALVDSVWQALAKCEAADASAGSTTSKSAAEAAAPPRPAAASSNDSQFPADVAAAMSEMLSAAQVEAQAQAVLDQAAAVAAAAAAEQSSRLSIFEKMDLRPIAMFEKQESDDLDRLLEEHAAKIEERSQLFDLLREAAYSDPILRVVRRCLKARIEEVVKICRIADIRQKLMLERALAERSRAVAEDLLRQEEEARMRERDRLEAKAEAARKRVEEKQQAEQRARQQLEDLDRRIRQQQQEAEEQRKEQEREALRKREAAILEQEEEARRLFEEQRRLELETHAAQVASTTATEDVAASEVVAPDSASDRVHAIKASDSSVPEGPEAPNLEVGEAEAAASSEGRVSKSKRRRANRRKQRQQERAAAVAGARAGDARAENARAEDARAISEPNPSASAPIPASLPAPEALSLPPLKTGPEVAAASSHELNPRPAPEPAAADIASGTQMQVKPVKASNPVAASLAFPTLVPTPTAVSLPPHSATSARGLPTSTPTSDSHQAFLNSPSIFGTSQMGANPPGFAAVSPALSAEVWGGDGFESSSDRLMPFGSEVGFGSFGSAPSSSLGFDPGMDHWSSMLDERAPEFVPKAQFTSLPPSAAPGVASNGRSSAGAGAFASPWGLERPVGEPAMSAYGAGAGAATAAAAATWSTPTYDGFGAIAGASGLAYPGGLDADDPSSYDLEMEKEAARVLDS</sequence>
<protein>
    <submittedName>
        <fullName evidence="3">Uncharacterized protein</fullName>
    </submittedName>
</protein>
<evidence type="ECO:0000313" key="4">
    <source>
        <dbReference type="Proteomes" id="UP000001357"/>
    </source>
</evidence>
<feature type="region of interest" description="Disordered" evidence="2">
    <location>
        <begin position="1"/>
        <end position="36"/>
    </location>
</feature>
<feature type="compositionally biased region" description="Low complexity" evidence="2">
    <location>
        <begin position="557"/>
        <end position="581"/>
    </location>
</feature>
<feature type="region of interest" description="Disordered" evidence="2">
    <location>
        <begin position="747"/>
        <end position="767"/>
    </location>
</feature>
<dbReference type="PANTHER" id="PTHR45615:SF36">
    <property type="entry name" value="MYOSIN HEAVY CHAIN-LIKE, ISOFORM B-RELATED"/>
    <property type="match status" value="1"/>
</dbReference>
<evidence type="ECO:0000313" key="3">
    <source>
        <dbReference type="EMBL" id="EDQ90164.1"/>
    </source>
</evidence>
<name>A9UX67_MONBE</name>
<dbReference type="PANTHER" id="PTHR45615">
    <property type="entry name" value="MYOSIN HEAVY CHAIN, NON-MUSCLE"/>
    <property type="match status" value="1"/>
</dbReference>
<evidence type="ECO:0000256" key="2">
    <source>
        <dbReference type="SAM" id="MobiDB-lite"/>
    </source>
</evidence>
<dbReference type="InParanoid" id="A9UX67"/>
<feature type="coiled-coil region" evidence="1">
    <location>
        <begin position="447"/>
        <end position="505"/>
    </location>
</feature>
<feature type="compositionally biased region" description="Low complexity" evidence="2">
    <location>
        <begin position="901"/>
        <end position="910"/>
    </location>
</feature>
<keyword evidence="4" id="KW-1185">Reference proteome</keyword>
<feature type="region of interest" description="Disordered" evidence="2">
    <location>
        <begin position="1013"/>
        <end position="1035"/>
    </location>
</feature>
<feature type="compositionally biased region" description="Polar residues" evidence="2">
    <location>
        <begin position="1018"/>
        <end position="1035"/>
    </location>
</feature>
<feature type="region of interest" description="Disordered" evidence="2">
    <location>
        <begin position="824"/>
        <end position="978"/>
    </location>
</feature>
<dbReference type="RefSeq" id="XP_001744931.1">
    <property type="nucleotide sequence ID" value="XM_001744879.1"/>
</dbReference>
<gene>
    <name evidence="3" type="ORF">MONBRDRAFT_24691</name>
</gene>